<dbReference type="InterPro" id="IPR050229">
    <property type="entry name" value="GlpE_sulfurtransferase"/>
</dbReference>
<organism evidence="2 3">
    <name type="scientific">Arcticibacterium luteifluviistationis</name>
    <dbReference type="NCBI Taxonomy" id="1784714"/>
    <lineage>
        <taxon>Bacteria</taxon>
        <taxon>Pseudomonadati</taxon>
        <taxon>Bacteroidota</taxon>
        <taxon>Cytophagia</taxon>
        <taxon>Cytophagales</taxon>
        <taxon>Leadbetterellaceae</taxon>
        <taxon>Arcticibacterium</taxon>
    </lineage>
</organism>
<dbReference type="EMBL" id="CP029480">
    <property type="protein sequence ID" value="AWV97264.1"/>
    <property type="molecule type" value="Genomic_DNA"/>
</dbReference>
<evidence type="ECO:0000313" key="2">
    <source>
        <dbReference type="EMBL" id="AWV97264.1"/>
    </source>
</evidence>
<accession>A0A2Z4G7W3</accession>
<dbReference type="RefSeq" id="WP_111370366.1">
    <property type="nucleotide sequence ID" value="NZ_CP029480.1"/>
</dbReference>
<evidence type="ECO:0000313" key="3">
    <source>
        <dbReference type="Proteomes" id="UP000249873"/>
    </source>
</evidence>
<dbReference type="OrthoDB" id="9808735at2"/>
<dbReference type="PANTHER" id="PTHR43031:SF17">
    <property type="entry name" value="SULFURTRANSFERASE YTWF-RELATED"/>
    <property type="match status" value="1"/>
</dbReference>
<proteinExistence type="predicted"/>
<dbReference type="InterPro" id="IPR036873">
    <property type="entry name" value="Rhodanese-like_dom_sf"/>
</dbReference>
<dbReference type="PANTHER" id="PTHR43031">
    <property type="entry name" value="FAD-DEPENDENT OXIDOREDUCTASE"/>
    <property type="match status" value="1"/>
</dbReference>
<dbReference type="AlphaFoldDB" id="A0A2Z4G7W3"/>
<dbReference type="SUPFAM" id="SSF52821">
    <property type="entry name" value="Rhodanese/Cell cycle control phosphatase"/>
    <property type="match status" value="1"/>
</dbReference>
<dbReference type="InterPro" id="IPR001763">
    <property type="entry name" value="Rhodanese-like_dom"/>
</dbReference>
<sequence length="101" mass="11466">MDDNNDISVEELKALIESGESFHFYDVRNPDEYEEANLGAKLIPLGDLQSRIDELEPIKGEHIYIHCRSGARSGRAKQYLEMEGFENVHNVLGGILAYQEL</sequence>
<dbReference type="KEGG" id="als:DJ013_03400"/>
<protein>
    <submittedName>
        <fullName evidence="2">NADH oxidase</fullName>
    </submittedName>
</protein>
<dbReference type="CDD" id="cd00158">
    <property type="entry name" value="RHOD"/>
    <property type="match status" value="1"/>
</dbReference>
<dbReference type="SMART" id="SM00450">
    <property type="entry name" value="RHOD"/>
    <property type="match status" value="1"/>
</dbReference>
<dbReference type="Proteomes" id="UP000249873">
    <property type="component" value="Chromosome"/>
</dbReference>
<keyword evidence="3" id="KW-1185">Reference proteome</keyword>
<feature type="domain" description="Rhodanese" evidence="1">
    <location>
        <begin position="18"/>
        <end position="100"/>
    </location>
</feature>
<dbReference type="Gene3D" id="3.40.250.10">
    <property type="entry name" value="Rhodanese-like domain"/>
    <property type="match status" value="1"/>
</dbReference>
<dbReference type="PROSITE" id="PS50206">
    <property type="entry name" value="RHODANESE_3"/>
    <property type="match status" value="1"/>
</dbReference>
<name>A0A2Z4G7W3_9BACT</name>
<dbReference type="Pfam" id="PF00581">
    <property type="entry name" value="Rhodanese"/>
    <property type="match status" value="1"/>
</dbReference>
<gene>
    <name evidence="2" type="ORF">DJ013_03400</name>
</gene>
<reference evidence="2 3" key="1">
    <citation type="submission" date="2018-05" db="EMBL/GenBank/DDBJ databases">
        <title>Complete genome sequence of Arcticibacterium luteifluviistationis SM1504T, a cytophagaceae bacterium isolated from Arctic surface seawater.</title>
        <authorList>
            <person name="Li Y."/>
            <person name="Qin Q.-L."/>
        </authorList>
    </citation>
    <scope>NUCLEOTIDE SEQUENCE [LARGE SCALE GENOMIC DNA]</scope>
    <source>
        <strain evidence="2 3">SM1504</strain>
    </source>
</reference>
<evidence type="ECO:0000259" key="1">
    <source>
        <dbReference type="PROSITE" id="PS50206"/>
    </source>
</evidence>